<comment type="caution">
    <text evidence="11">The sequence shown here is derived from an EMBL/GenBank/DDBJ whole genome shotgun (WGS) entry which is preliminary data.</text>
</comment>
<dbReference type="AlphaFoldDB" id="A0A9D9GXS2"/>
<comment type="function">
    <text evidence="8">Hydrolyzes ribosome-free peptidyl-tRNAs (with 1 or more amino acids incorporated), which drop off the ribosome during protein synthesis, or as a result of ribosome stalling.</text>
</comment>
<name>A0A9D9GXS2_9BACL</name>
<keyword evidence="3 8" id="KW-0378">Hydrolase</keyword>
<feature type="binding site" evidence="8">
    <location>
        <position position="115"/>
    </location>
    <ligand>
        <name>tRNA</name>
        <dbReference type="ChEBI" id="CHEBI:17843"/>
    </ligand>
</feature>
<dbReference type="GO" id="GO:0000049">
    <property type="term" value="F:tRNA binding"/>
    <property type="evidence" value="ECO:0007669"/>
    <property type="project" value="UniProtKB-UniRule"/>
</dbReference>
<evidence type="ECO:0000256" key="3">
    <source>
        <dbReference type="ARBA" id="ARBA00022801"/>
    </source>
</evidence>
<dbReference type="Gene3D" id="3.40.50.1470">
    <property type="entry name" value="Peptidyl-tRNA hydrolase"/>
    <property type="match status" value="1"/>
</dbReference>
<dbReference type="PROSITE" id="PS01196">
    <property type="entry name" value="PEPT_TRNA_HYDROL_2"/>
    <property type="match status" value="1"/>
</dbReference>
<comment type="catalytic activity">
    <reaction evidence="6 8 9">
        <text>an N-acyl-L-alpha-aminoacyl-tRNA + H2O = an N-acyl-L-amino acid + a tRNA + H(+)</text>
        <dbReference type="Rhea" id="RHEA:54448"/>
        <dbReference type="Rhea" id="RHEA-COMP:10123"/>
        <dbReference type="Rhea" id="RHEA-COMP:13883"/>
        <dbReference type="ChEBI" id="CHEBI:15377"/>
        <dbReference type="ChEBI" id="CHEBI:15378"/>
        <dbReference type="ChEBI" id="CHEBI:59874"/>
        <dbReference type="ChEBI" id="CHEBI:78442"/>
        <dbReference type="ChEBI" id="CHEBI:138191"/>
        <dbReference type="EC" id="3.1.1.29"/>
    </reaction>
</comment>
<dbReference type="EMBL" id="JADIMY010000097">
    <property type="protein sequence ID" value="MBO8427868.1"/>
    <property type="molecule type" value="Genomic_DNA"/>
</dbReference>
<dbReference type="GO" id="GO:0004045">
    <property type="term" value="F:peptidyl-tRNA hydrolase activity"/>
    <property type="evidence" value="ECO:0007669"/>
    <property type="project" value="UniProtKB-UniRule"/>
</dbReference>
<dbReference type="CDD" id="cd00462">
    <property type="entry name" value="PTH"/>
    <property type="match status" value="1"/>
</dbReference>
<evidence type="ECO:0000256" key="7">
    <source>
        <dbReference type="ARBA" id="ARBA00050038"/>
    </source>
</evidence>
<dbReference type="FunFam" id="3.40.50.1470:FF:000001">
    <property type="entry name" value="Peptidyl-tRNA hydrolase"/>
    <property type="match status" value="1"/>
</dbReference>
<keyword evidence="2 8" id="KW-0820">tRNA-binding</keyword>
<dbReference type="PANTHER" id="PTHR17224:SF1">
    <property type="entry name" value="PEPTIDYL-TRNA HYDROLASE"/>
    <property type="match status" value="1"/>
</dbReference>
<comment type="subcellular location">
    <subcellularLocation>
        <location evidence="8">Cytoplasm</location>
    </subcellularLocation>
</comment>
<dbReference type="SUPFAM" id="SSF53178">
    <property type="entry name" value="Peptidyl-tRNA hydrolase-like"/>
    <property type="match status" value="1"/>
</dbReference>
<gene>
    <name evidence="8" type="primary">pth</name>
    <name evidence="11" type="ORF">IAC58_04925</name>
</gene>
<comment type="function">
    <text evidence="8">Catalyzes the release of premature peptidyl moieties from peptidyl-tRNA molecules trapped in stalled 50S ribosomal subunits, and thus maintains levels of free tRNAs and 50S ribosomes.</text>
</comment>
<dbReference type="Pfam" id="PF01195">
    <property type="entry name" value="Pept_tRNA_hydro"/>
    <property type="match status" value="1"/>
</dbReference>
<keyword evidence="8" id="KW-0963">Cytoplasm</keyword>
<dbReference type="PROSITE" id="PS01195">
    <property type="entry name" value="PEPT_TRNA_HYDROL_1"/>
    <property type="match status" value="1"/>
</dbReference>
<dbReference type="PANTHER" id="PTHR17224">
    <property type="entry name" value="PEPTIDYL-TRNA HYDROLASE"/>
    <property type="match status" value="1"/>
</dbReference>
<feature type="binding site" evidence="8">
    <location>
        <position position="69"/>
    </location>
    <ligand>
        <name>tRNA</name>
        <dbReference type="ChEBI" id="CHEBI:17843"/>
    </ligand>
</feature>
<keyword evidence="4 8" id="KW-0694">RNA-binding</keyword>
<evidence type="ECO:0000256" key="10">
    <source>
        <dbReference type="RuleBase" id="RU004320"/>
    </source>
</evidence>
<sequence length="192" mass="22156">MGELYLFVGLGNPGKEYEHTRHNMGFDFIDKFADSFGISIDSKGFKGIYTKIKYLGKDILLLKPYTYMNNSGESVIEIVNYFKINIDNIVIIHDDMDFNPGIIKLKEKGSSAGHNGIKSIIQYLKTENFKRLRIGISKYDFNIVDYVLSKPSKEDQEKIEEAYLKGIESLKIYLKEDFNKAMSYCNKKDEQN</sequence>
<evidence type="ECO:0000256" key="1">
    <source>
        <dbReference type="ARBA" id="ARBA00013260"/>
    </source>
</evidence>
<evidence type="ECO:0000256" key="2">
    <source>
        <dbReference type="ARBA" id="ARBA00022555"/>
    </source>
</evidence>
<dbReference type="InterPro" id="IPR036416">
    <property type="entry name" value="Pept_tRNA_hydro_sf"/>
</dbReference>
<evidence type="ECO:0000256" key="9">
    <source>
        <dbReference type="RuleBase" id="RU000673"/>
    </source>
</evidence>
<reference evidence="11" key="2">
    <citation type="journal article" date="2021" name="PeerJ">
        <title>Extensive microbial diversity within the chicken gut microbiome revealed by metagenomics and culture.</title>
        <authorList>
            <person name="Gilroy R."/>
            <person name="Ravi A."/>
            <person name="Getino M."/>
            <person name="Pursley I."/>
            <person name="Horton D.L."/>
            <person name="Alikhan N.F."/>
            <person name="Baker D."/>
            <person name="Gharbi K."/>
            <person name="Hall N."/>
            <person name="Watson M."/>
            <person name="Adriaenssens E.M."/>
            <person name="Foster-Nyarko E."/>
            <person name="Jarju S."/>
            <person name="Secka A."/>
            <person name="Antonio M."/>
            <person name="Oren A."/>
            <person name="Chaudhuri R.R."/>
            <person name="La Ragione R."/>
            <person name="Hildebrand F."/>
            <person name="Pallen M.J."/>
        </authorList>
    </citation>
    <scope>NUCLEOTIDE SEQUENCE</scope>
    <source>
        <strain evidence="11">11159</strain>
    </source>
</reference>
<accession>A0A9D9GXS2</accession>
<dbReference type="NCBIfam" id="TIGR00447">
    <property type="entry name" value="pth"/>
    <property type="match status" value="1"/>
</dbReference>
<dbReference type="GO" id="GO:0005737">
    <property type="term" value="C:cytoplasm"/>
    <property type="evidence" value="ECO:0007669"/>
    <property type="project" value="UniProtKB-SubCell"/>
</dbReference>
<evidence type="ECO:0000256" key="4">
    <source>
        <dbReference type="ARBA" id="ARBA00022884"/>
    </source>
</evidence>
<dbReference type="InterPro" id="IPR001328">
    <property type="entry name" value="Pept_tRNA_hydro"/>
</dbReference>
<organism evidence="11 12">
    <name type="scientific">Candidatus Onthovivens merdipullorum</name>
    <dbReference type="NCBI Taxonomy" id="2840889"/>
    <lineage>
        <taxon>Bacteria</taxon>
        <taxon>Bacillati</taxon>
        <taxon>Bacillota</taxon>
        <taxon>Bacilli</taxon>
        <taxon>Bacillales</taxon>
        <taxon>Candidatus Onthovivens</taxon>
    </lineage>
</organism>
<dbReference type="GO" id="GO:0072344">
    <property type="term" value="P:rescue of stalled ribosome"/>
    <property type="evidence" value="ECO:0007669"/>
    <property type="project" value="UniProtKB-UniRule"/>
</dbReference>
<protein>
    <recommendedName>
        <fullName evidence="7 8">Peptidyl-tRNA hydrolase</fullName>
        <shortName evidence="8">Pth</shortName>
        <ecNumber evidence="1 8">3.1.1.29</ecNumber>
    </recommendedName>
</protein>
<evidence type="ECO:0000256" key="8">
    <source>
        <dbReference type="HAMAP-Rule" id="MF_00083"/>
    </source>
</evidence>
<feature type="binding site" evidence="8">
    <location>
        <position position="17"/>
    </location>
    <ligand>
        <name>tRNA</name>
        <dbReference type="ChEBI" id="CHEBI:17843"/>
    </ligand>
</feature>
<dbReference type="GO" id="GO:0006515">
    <property type="term" value="P:protein quality control for misfolded or incompletely synthesized proteins"/>
    <property type="evidence" value="ECO:0007669"/>
    <property type="project" value="UniProtKB-UniRule"/>
</dbReference>
<dbReference type="HAMAP" id="MF_00083">
    <property type="entry name" value="Pept_tRNA_hydro_bact"/>
    <property type="match status" value="1"/>
</dbReference>
<feature type="site" description="Stabilizes the basic form of H active site to accept a proton" evidence="8">
    <location>
        <position position="94"/>
    </location>
</feature>
<proteinExistence type="inferred from homology"/>
<dbReference type="EC" id="3.1.1.29" evidence="1 8"/>
<evidence type="ECO:0000313" key="12">
    <source>
        <dbReference type="Proteomes" id="UP000823613"/>
    </source>
</evidence>
<comment type="subunit">
    <text evidence="8">Monomer.</text>
</comment>
<evidence type="ECO:0000256" key="6">
    <source>
        <dbReference type="ARBA" id="ARBA00048707"/>
    </source>
</evidence>
<evidence type="ECO:0000313" key="11">
    <source>
        <dbReference type="EMBL" id="MBO8427868.1"/>
    </source>
</evidence>
<comment type="similarity">
    <text evidence="5 8 10">Belongs to the PTH family.</text>
</comment>
<dbReference type="Proteomes" id="UP000823613">
    <property type="component" value="Unassembled WGS sequence"/>
</dbReference>
<feature type="binding site" evidence="8">
    <location>
        <position position="67"/>
    </location>
    <ligand>
        <name>tRNA</name>
        <dbReference type="ChEBI" id="CHEBI:17843"/>
    </ligand>
</feature>
<dbReference type="InterPro" id="IPR018171">
    <property type="entry name" value="Pept_tRNA_hydro_CS"/>
</dbReference>
<evidence type="ECO:0000256" key="5">
    <source>
        <dbReference type="ARBA" id="ARBA00038063"/>
    </source>
</evidence>
<reference evidence="11" key="1">
    <citation type="submission" date="2020-10" db="EMBL/GenBank/DDBJ databases">
        <authorList>
            <person name="Gilroy R."/>
        </authorList>
    </citation>
    <scope>NUCLEOTIDE SEQUENCE</scope>
    <source>
        <strain evidence="11">11159</strain>
    </source>
</reference>
<feature type="active site" description="Proton acceptor" evidence="8">
    <location>
        <position position="22"/>
    </location>
</feature>
<feature type="site" description="Discriminates between blocked and unblocked aminoacyl-tRNA" evidence="8">
    <location>
        <position position="12"/>
    </location>
</feature>